<keyword evidence="2" id="KW-1185">Reference proteome</keyword>
<evidence type="ECO:0000313" key="4">
    <source>
        <dbReference type="RefSeq" id="XP_022238657.1"/>
    </source>
</evidence>
<evidence type="ECO:0000313" key="7">
    <source>
        <dbReference type="RefSeq" id="XP_022238660.1"/>
    </source>
</evidence>
<evidence type="ECO:0000313" key="5">
    <source>
        <dbReference type="RefSeq" id="XP_022238658.1"/>
    </source>
</evidence>
<proteinExistence type="predicted"/>
<dbReference type="RefSeq" id="XP_022238660.1">
    <property type="nucleotide sequence ID" value="XM_022382952.1"/>
</dbReference>
<reference evidence="3 4" key="1">
    <citation type="submission" date="2025-05" db="UniProtKB">
        <authorList>
            <consortium name="RefSeq"/>
        </authorList>
    </citation>
    <scope>IDENTIFICATION</scope>
    <source>
        <tissue evidence="3 4">Muscle</tissue>
    </source>
</reference>
<accession>A0ABM1AZZ6</accession>
<protein>
    <submittedName>
        <fullName evidence="3 4">Uncharacterized protein LOC106457138</fullName>
    </submittedName>
</protein>
<sequence length="251" mass="27494">MKNAAPVHKSGGYHDNCVPRELWSFSGSRRPGVTKQAPVGHSSIKNTSSSSCVLPAIDRHSKNSIIDSAQGFQGKSKKTSGIRCAKKTNLSQSKVVPSKLPVLQRLPSTKDSRQEVCSIEKRFVQQKAQPFLSGYLRKNSGSKSSIKPRKLEPIPCPPSIGQLKCQKETSLSVLPLSSKPQTTSFNRPPQENSAFLVESRINNTPVNARHPAVRDREHFLENIAKLEAATGAIPKSSVPDQTHCQFHIPSQ</sequence>
<dbReference type="RefSeq" id="XP_022238657.1">
    <property type="nucleotide sequence ID" value="XM_022382949.1"/>
</dbReference>
<dbReference type="RefSeq" id="XP_022238659.1">
    <property type="nucleotide sequence ID" value="XM_022382951.1"/>
</dbReference>
<dbReference type="GeneID" id="106457138"/>
<name>A0ABM1AZZ6_LIMPO</name>
<organism evidence="2 3">
    <name type="scientific">Limulus polyphemus</name>
    <name type="common">Atlantic horseshoe crab</name>
    <dbReference type="NCBI Taxonomy" id="6850"/>
    <lineage>
        <taxon>Eukaryota</taxon>
        <taxon>Metazoa</taxon>
        <taxon>Ecdysozoa</taxon>
        <taxon>Arthropoda</taxon>
        <taxon>Chelicerata</taxon>
        <taxon>Merostomata</taxon>
        <taxon>Xiphosura</taxon>
        <taxon>Limulidae</taxon>
        <taxon>Limulus</taxon>
    </lineage>
</organism>
<evidence type="ECO:0000256" key="1">
    <source>
        <dbReference type="SAM" id="MobiDB-lite"/>
    </source>
</evidence>
<dbReference type="Proteomes" id="UP000694941">
    <property type="component" value="Unplaced"/>
</dbReference>
<gene>
    <name evidence="3 4 5 6 7" type="primary">LOC106457138</name>
</gene>
<evidence type="ECO:0000313" key="2">
    <source>
        <dbReference type="Proteomes" id="UP000694941"/>
    </source>
</evidence>
<evidence type="ECO:0000313" key="3">
    <source>
        <dbReference type="RefSeq" id="XP_013771977.1"/>
    </source>
</evidence>
<feature type="region of interest" description="Disordered" evidence="1">
    <location>
        <begin position="134"/>
        <end position="158"/>
    </location>
</feature>
<evidence type="ECO:0000313" key="6">
    <source>
        <dbReference type="RefSeq" id="XP_022238659.1"/>
    </source>
</evidence>
<dbReference type="RefSeq" id="XP_013771977.1">
    <property type="nucleotide sequence ID" value="XM_013916523.2"/>
</dbReference>
<dbReference type="RefSeq" id="XP_022238658.1">
    <property type="nucleotide sequence ID" value="XM_022382950.1"/>
</dbReference>